<dbReference type="RefSeq" id="WP_008886221.1">
    <property type="nucleotide sequence ID" value="NZ_FNAV01000002.1"/>
</dbReference>
<feature type="transmembrane region" description="Helical" evidence="7">
    <location>
        <begin position="21"/>
        <end position="42"/>
    </location>
</feature>
<dbReference type="InterPro" id="IPR020846">
    <property type="entry name" value="MFS_dom"/>
</dbReference>
<feature type="transmembrane region" description="Helical" evidence="7">
    <location>
        <begin position="166"/>
        <end position="194"/>
    </location>
</feature>
<dbReference type="SUPFAM" id="SSF103473">
    <property type="entry name" value="MFS general substrate transporter"/>
    <property type="match status" value="1"/>
</dbReference>
<evidence type="ECO:0000256" key="5">
    <source>
        <dbReference type="ARBA" id="ARBA00022989"/>
    </source>
</evidence>
<keyword evidence="6 7" id="KW-0472">Membrane</keyword>
<accession>A0A1G7BW08</accession>
<dbReference type="Gene3D" id="1.20.1250.20">
    <property type="entry name" value="MFS general substrate transporter like domains"/>
    <property type="match status" value="1"/>
</dbReference>
<evidence type="ECO:0000313" key="10">
    <source>
        <dbReference type="Proteomes" id="UP000198994"/>
    </source>
</evidence>
<keyword evidence="2" id="KW-0813">Transport</keyword>
<evidence type="ECO:0000256" key="4">
    <source>
        <dbReference type="ARBA" id="ARBA00022692"/>
    </source>
</evidence>
<evidence type="ECO:0000256" key="2">
    <source>
        <dbReference type="ARBA" id="ARBA00022448"/>
    </source>
</evidence>
<keyword evidence="10" id="KW-1185">Reference proteome</keyword>
<feature type="domain" description="Major facilitator superfamily (MFS) profile" evidence="8">
    <location>
        <begin position="16"/>
        <end position="401"/>
    </location>
</feature>
<gene>
    <name evidence="9" type="ORF">SAMN04488105_102396</name>
</gene>
<organism evidence="9 10">
    <name type="scientific">Salipiger thiooxidans</name>
    <dbReference type="NCBI Taxonomy" id="282683"/>
    <lineage>
        <taxon>Bacteria</taxon>
        <taxon>Pseudomonadati</taxon>
        <taxon>Pseudomonadota</taxon>
        <taxon>Alphaproteobacteria</taxon>
        <taxon>Rhodobacterales</taxon>
        <taxon>Roseobacteraceae</taxon>
        <taxon>Salipiger</taxon>
    </lineage>
</organism>
<dbReference type="InterPro" id="IPR010290">
    <property type="entry name" value="TM_effector"/>
</dbReference>
<comment type="subcellular location">
    <subcellularLocation>
        <location evidence="1">Cell membrane</location>
        <topology evidence="1">Multi-pass membrane protein</topology>
    </subcellularLocation>
</comment>
<dbReference type="CDD" id="cd06173">
    <property type="entry name" value="MFS_MefA_like"/>
    <property type="match status" value="1"/>
</dbReference>
<evidence type="ECO:0000313" key="9">
    <source>
        <dbReference type="EMBL" id="SDE30740.1"/>
    </source>
</evidence>
<dbReference type="PROSITE" id="PS50850">
    <property type="entry name" value="MFS"/>
    <property type="match status" value="1"/>
</dbReference>
<dbReference type="InterPro" id="IPR036259">
    <property type="entry name" value="MFS_trans_sf"/>
</dbReference>
<dbReference type="AlphaFoldDB" id="A0A1G7BW08"/>
<dbReference type="PANTHER" id="PTHR23513:SF11">
    <property type="entry name" value="STAPHYLOFERRIN A TRANSPORTER"/>
    <property type="match status" value="1"/>
</dbReference>
<keyword evidence="4 7" id="KW-0812">Transmembrane</keyword>
<feature type="transmembrane region" description="Helical" evidence="7">
    <location>
        <begin position="261"/>
        <end position="279"/>
    </location>
</feature>
<protein>
    <submittedName>
        <fullName evidence="9">Predicted arabinose efflux permease, MFS family</fullName>
    </submittedName>
</protein>
<keyword evidence="3" id="KW-1003">Cell membrane</keyword>
<proteinExistence type="predicted"/>
<reference evidence="10" key="1">
    <citation type="submission" date="2016-10" db="EMBL/GenBank/DDBJ databases">
        <authorList>
            <person name="Varghese N."/>
            <person name="Submissions S."/>
        </authorList>
    </citation>
    <scope>NUCLEOTIDE SEQUENCE [LARGE SCALE GENOMIC DNA]</scope>
    <source>
        <strain evidence="10">DSM 10146</strain>
    </source>
</reference>
<dbReference type="Pfam" id="PF05977">
    <property type="entry name" value="MFS_3"/>
    <property type="match status" value="1"/>
</dbReference>
<dbReference type="OrthoDB" id="9809918at2"/>
<feature type="transmembrane region" description="Helical" evidence="7">
    <location>
        <begin position="319"/>
        <end position="337"/>
    </location>
</feature>
<feature type="transmembrane region" description="Helical" evidence="7">
    <location>
        <begin position="377"/>
        <end position="396"/>
    </location>
</feature>
<dbReference type="Proteomes" id="UP000198994">
    <property type="component" value="Unassembled WGS sequence"/>
</dbReference>
<feature type="transmembrane region" description="Helical" evidence="7">
    <location>
        <begin position="291"/>
        <end position="313"/>
    </location>
</feature>
<dbReference type="STRING" id="282683.SAMN04488105_102396"/>
<evidence type="ECO:0000259" key="8">
    <source>
        <dbReference type="PROSITE" id="PS50850"/>
    </source>
</evidence>
<feature type="transmembrane region" description="Helical" evidence="7">
    <location>
        <begin position="54"/>
        <end position="74"/>
    </location>
</feature>
<dbReference type="GO" id="GO:0005886">
    <property type="term" value="C:plasma membrane"/>
    <property type="evidence" value="ECO:0007669"/>
    <property type="project" value="UniProtKB-SubCell"/>
</dbReference>
<keyword evidence="5 7" id="KW-1133">Transmembrane helix</keyword>
<evidence type="ECO:0000256" key="6">
    <source>
        <dbReference type="ARBA" id="ARBA00023136"/>
    </source>
</evidence>
<evidence type="ECO:0000256" key="3">
    <source>
        <dbReference type="ARBA" id="ARBA00022475"/>
    </source>
</evidence>
<evidence type="ECO:0000256" key="7">
    <source>
        <dbReference type="SAM" id="Phobius"/>
    </source>
</evidence>
<dbReference type="GO" id="GO:0022857">
    <property type="term" value="F:transmembrane transporter activity"/>
    <property type="evidence" value="ECO:0007669"/>
    <property type="project" value="InterPro"/>
</dbReference>
<dbReference type="EMBL" id="FNAV01000002">
    <property type="protein sequence ID" value="SDE30740.1"/>
    <property type="molecule type" value="Genomic_DNA"/>
</dbReference>
<dbReference type="PANTHER" id="PTHR23513">
    <property type="entry name" value="INTEGRAL MEMBRANE EFFLUX PROTEIN-RELATED"/>
    <property type="match status" value="1"/>
</dbReference>
<feature type="transmembrane region" description="Helical" evidence="7">
    <location>
        <begin position="349"/>
        <end position="371"/>
    </location>
</feature>
<evidence type="ECO:0000256" key="1">
    <source>
        <dbReference type="ARBA" id="ARBA00004651"/>
    </source>
</evidence>
<name>A0A1G7BW08_9RHOB</name>
<feature type="transmembrane region" description="Helical" evidence="7">
    <location>
        <begin position="232"/>
        <end position="249"/>
    </location>
</feature>
<sequence length="540" mass="58085">MPQPVSNPLSVLRFPAFRNRWLASLVSNLGTLVQSVGAGWMMTQISDSDAMVGLVQAGVTVPTMLFAVFAGTLADSHDRRKVMIGAQLFMMATATLLTLLAWAGLMTPWLLVLLTFMIGTGSTFFNPSWQASMGDIVPRSELPSAVALNSMAFNAMRSIGPAIGGIIVAAAGAAAAFALNAVSYVAMIGALWLWKAPVPDDALPREPLRLAIQSGLRYVAMSPNLVNVMGRAFLFGLGSVAALSLLPVVAHERLGGDATTYGILLGSFGVGAIGGAMANSRLRASMDNEHIVRLAALVAMASTAGLAVSPSLWLCLPALMLSGAAWVVALSLFNVTVQLSTPRWVVGRAIALYQSASFGGMALGSWLWGAVSDGQSLLVAFAGAAGILALAAAVGLRRPLPEYGNLDLSPLGLFREPMLQLDVQPRSGPVVAVTEFEIDPQDLPQFLEVMAERRRVRIRDGAQNWVLMRDLENPRIWQETYHVPTWVEYIRHNTRRTKADHGTYARLLELHRGSEPPHTRRMIERHAIARGRGGVYRFDV</sequence>